<dbReference type="PANTHER" id="PTHR30269:SF37">
    <property type="entry name" value="MEMBRANE TRANSPORTER PROTEIN"/>
    <property type="match status" value="1"/>
</dbReference>
<protein>
    <recommendedName>
        <fullName evidence="8">Probable membrane transporter protein</fullName>
    </recommendedName>
</protein>
<feature type="transmembrane region" description="Helical" evidence="8">
    <location>
        <begin position="202"/>
        <end position="221"/>
    </location>
</feature>
<dbReference type="Proteomes" id="UP000324143">
    <property type="component" value="Unassembled WGS sequence"/>
</dbReference>
<dbReference type="EMBL" id="VSIX01000056">
    <property type="protein sequence ID" value="TYB31078.1"/>
    <property type="molecule type" value="Genomic_DNA"/>
</dbReference>
<dbReference type="InterPro" id="IPR002781">
    <property type="entry name" value="TM_pro_TauE-like"/>
</dbReference>
<feature type="transmembrane region" description="Helical" evidence="8">
    <location>
        <begin position="177"/>
        <end position="196"/>
    </location>
</feature>
<dbReference type="PANTHER" id="PTHR30269">
    <property type="entry name" value="TRANSMEMBRANE PROTEIN YFCA"/>
    <property type="match status" value="1"/>
</dbReference>
<accession>A0A5D0MIL4</accession>
<feature type="transmembrane region" description="Helical" evidence="8">
    <location>
        <begin position="138"/>
        <end position="165"/>
    </location>
</feature>
<evidence type="ECO:0000256" key="5">
    <source>
        <dbReference type="ARBA" id="ARBA00022692"/>
    </source>
</evidence>
<feature type="transmembrane region" description="Helical" evidence="8">
    <location>
        <begin position="233"/>
        <end position="251"/>
    </location>
</feature>
<gene>
    <name evidence="9" type="ORF">FXF47_05845</name>
</gene>
<keyword evidence="7 8" id="KW-0472">Membrane</keyword>
<evidence type="ECO:0000256" key="4">
    <source>
        <dbReference type="ARBA" id="ARBA00022475"/>
    </source>
</evidence>
<reference evidence="9" key="1">
    <citation type="submission" date="2019-08" db="EMBL/GenBank/DDBJ databases">
        <title>Genomic characterization of a novel candidate phylum (ARYD3) from a high temperature, high salinity tertiary oil reservoir in north central Oklahoma, USA.</title>
        <authorList>
            <person name="Youssef N.H."/>
            <person name="Yadav A."/>
            <person name="Elshahed M.S."/>
        </authorList>
    </citation>
    <scope>NUCLEOTIDE SEQUENCE [LARGE SCALE GENOMIC DNA]</scope>
    <source>
        <strain evidence="9">ARYD3</strain>
    </source>
</reference>
<keyword evidence="6 8" id="KW-1133">Transmembrane helix</keyword>
<keyword evidence="3" id="KW-0813">Transport</keyword>
<sequence length="254" mass="28860">MEILRNTIFSNIHQFIIISSIIFLSQIIYSTIGFGSGMFAISMLAMLYGKIDFFVPFFILVCLPTELVISFKDREYINFKKTWYFIISIFPLLFLGSYLLSNAENILLLIALGAVIILLSIYHLFFEDILKPDLTHPIWIPIFGSLSGLLGGLFGMAGPPLIFYFKTNNFQKRAFRVALMSIFLAMTFMRITMYTGFGLFNFQLILSSLMVLPFALAGLYVGSLFHSIIPEKTFRNITSVVLLFSGILIILKNI</sequence>
<organism evidence="9 10">
    <name type="scientific">Candidatus Mcinerneyibacterium aminivorans</name>
    <dbReference type="NCBI Taxonomy" id="2703815"/>
    <lineage>
        <taxon>Bacteria</taxon>
        <taxon>Candidatus Macinerneyibacteriota</taxon>
        <taxon>Candidatus Mcinerneyibacteria</taxon>
        <taxon>Candidatus Mcinerneyibacteriales</taxon>
        <taxon>Candidatus Mcinerneyibacteriaceae</taxon>
        <taxon>Candidatus Mcinerneyibacterium</taxon>
    </lineage>
</organism>
<comment type="similarity">
    <text evidence="2 8">Belongs to the 4-toluene sulfonate uptake permease (TSUP) (TC 2.A.102) family.</text>
</comment>
<evidence type="ECO:0000313" key="10">
    <source>
        <dbReference type="Proteomes" id="UP000324143"/>
    </source>
</evidence>
<dbReference type="Pfam" id="PF01925">
    <property type="entry name" value="TauE"/>
    <property type="match status" value="1"/>
</dbReference>
<comment type="subcellular location">
    <subcellularLocation>
        <location evidence="1 8">Cell membrane</location>
        <topology evidence="1 8">Multi-pass membrane protein</topology>
    </subcellularLocation>
</comment>
<dbReference type="GO" id="GO:0005886">
    <property type="term" value="C:plasma membrane"/>
    <property type="evidence" value="ECO:0007669"/>
    <property type="project" value="UniProtKB-SubCell"/>
</dbReference>
<keyword evidence="5 8" id="KW-0812">Transmembrane</keyword>
<feature type="transmembrane region" description="Helical" evidence="8">
    <location>
        <begin position="53"/>
        <end position="71"/>
    </location>
</feature>
<dbReference type="AlphaFoldDB" id="A0A5D0MIL4"/>
<evidence type="ECO:0000313" key="9">
    <source>
        <dbReference type="EMBL" id="TYB31078.1"/>
    </source>
</evidence>
<name>A0A5D0MIL4_9BACT</name>
<proteinExistence type="inferred from homology"/>
<feature type="transmembrane region" description="Helical" evidence="8">
    <location>
        <begin position="107"/>
        <end position="126"/>
    </location>
</feature>
<evidence type="ECO:0000256" key="6">
    <source>
        <dbReference type="ARBA" id="ARBA00022989"/>
    </source>
</evidence>
<evidence type="ECO:0000256" key="7">
    <source>
        <dbReference type="ARBA" id="ARBA00023136"/>
    </source>
</evidence>
<comment type="caution">
    <text evidence="9">The sequence shown here is derived from an EMBL/GenBank/DDBJ whole genome shotgun (WGS) entry which is preliminary data.</text>
</comment>
<keyword evidence="4 8" id="KW-1003">Cell membrane</keyword>
<evidence type="ECO:0000256" key="1">
    <source>
        <dbReference type="ARBA" id="ARBA00004651"/>
    </source>
</evidence>
<feature type="transmembrane region" description="Helical" evidence="8">
    <location>
        <begin position="12"/>
        <end position="41"/>
    </location>
</feature>
<dbReference type="InterPro" id="IPR052017">
    <property type="entry name" value="TSUP"/>
</dbReference>
<feature type="transmembrane region" description="Helical" evidence="8">
    <location>
        <begin position="83"/>
        <end position="100"/>
    </location>
</feature>
<evidence type="ECO:0000256" key="8">
    <source>
        <dbReference type="RuleBase" id="RU363041"/>
    </source>
</evidence>
<evidence type="ECO:0000256" key="3">
    <source>
        <dbReference type="ARBA" id="ARBA00022448"/>
    </source>
</evidence>
<evidence type="ECO:0000256" key="2">
    <source>
        <dbReference type="ARBA" id="ARBA00009142"/>
    </source>
</evidence>
<keyword evidence="10" id="KW-1185">Reference proteome</keyword>